<protein>
    <submittedName>
        <fullName evidence="1">Uncharacterized protein</fullName>
    </submittedName>
</protein>
<reference evidence="1 2" key="1">
    <citation type="submission" date="2024-04" db="EMBL/GenBank/DDBJ databases">
        <title>Aurantiacibacter sp. DGU6 16S ribosomal RNA gene Genome sequencing and assembly.</title>
        <authorList>
            <person name="Park S."/>
        </authorList>
    </citation>
    <scope>NUCLEOTIDE SEQUENCE [LARGE SCALE GENOMIC DNA]</scope>
    <source>
        <strain evidence="1 2">DGU6</strain>
    </source>
</reference>
<dbReference type="Proteomes" id="UP001497045">
    <property type="component" value="Unassembled WGS sequence"/>
</dbReference>
<organism evidence="1 2">
    <name type="scientific">Aurantiacibacter gilvus</name>
    <dbReference type="NCBI Taxonomy" id="3139141"/>
    <lineage>
        <taxon>Bacteria</taxon>
        <taxon>Pseudomonadati</taxon>
        <taxon>Pseudomonadota</taxon>
        <taxon>Alphaproteobacteria</taxon>
        <taxon>Sphingomonadales</taxon>
        <taxon>Erythrobacteraceae</taxon>
        <taxon>Aurantiacibacter</taxon>
    </lineage>
</organism>
<gene>
    <name evidence="1" type="ORF">AAEO60_01495</name>
</gene>
<comment type="caution">
    <text evidence="1">The sequence shown here is derived from an EMBL/GenBank/DDBJ whole genome shotgun (WGS) entry which is preliminary data.</text>
</comment>
<dbReference type="RefSeq" id="WP_341671869.1">
    <property type="nucleotide sequence ID" value="NZ_JBBYHV010000001.1"/>
</dbReference>
<accession>A0ABU9IBM9</accession>
<dbReference type="EMBL" id="JBBYHV010000001">
    <property type="protein sequence ID" value="MEL1249338.1"/>
    <property type="molecule type" value="Genomic_DNA"/>
</dbReference>
<evidence type="ECO:0000313" key="2">
    <source>
        <dbReference type="Proteomes" id="UP001497045"/>
    </source>
</evidence>
<evidence type="ECO:0000313" key="1">
    <source>
        <dbReference type="EMBL" id="MEL1249338.1"/>
    </source>
</evidence>
<sequence>MPLYRLLIEGRDFPGFLFDKTDTPFGFFTTRWVEAADPVDAELTAFRSVRWEFKDILPEQKGSETEPTLHLVDIEEVDDIPEDAPSSGATWFPMGND</sequence>
<proteinExistence type="predicted"/>
<keyword evidence="2" id="KW-1185">Reference proteome</keyword>
<name>A0ABU9IBM9_9SPHN</name>